<dbReference type="Proteomes" id="UP001177140">
    <property type="component" value="Unassembled WGS sequence"/>
</dbReference>
<dbReference type="Pfam" id="PF01190">
    <property type="entry name" value="Pollen_Ole_e_1"/>
    <property type="match status" value="1"/>
</dbReference>
<evidence type="ECO:0000313" key="4">
    <source>
        <dbReference type="Proteomes" id="UP001177140"/>
    </source>
</evidence>
<feature type="signal peptide" evidence="2">
    <location>
        <begin position="1"/>
        <end position="29"/>
    </location>
</feature>
<dbReference type="PANTHER" id="PTHR46995">
    <property type="entry name" value="OS09G0508200 PROTEIN"/>
    <property type="match status" value="1"/>
</dbReference>
<keyword evidence="2" id="KW-0732">Signal</keyword>
<gene>
    <name evidence="3" type="ORF">MKW94_013043</name>
</gene>
<reference evidence="3" key="1">
    <citation type="submission" date="2022-03" db="EMBL/GenBank/DDBJ databases">
        <title>A functionally conserved STORR gene fusion in Papaver species that diverged 16.8 million years ago.</title>
        <authorList>
            <person name="Catania T."/>
        </authorList>
    </citation>
    <scope>NUCLEOTIDE SEQUENCE</scope>
    <source>
        <strain evidence="3">S-191538</strain>
    </source>
</reference>
<dbReference type="PANTHER" id="PTHR46995:SF6">
    <property type="entry name" value="POLLEN OLE E 1 ALLERGEN AND EXTENSIN FAMILY PROTEIN"/>
    <property type="match status" value="1"/>
</dbReference>
<dbReference type="AlphaFoldDB" id="A0AA41VE14"/>
<name>A0AA41VE14_PAPNU</name>
<evidence type="ECO:0008006" key="5">
    <source>
        <dbReference type="Google" id="ProtNLM"/>
    </source>
</evidence>
<organism evidence="3 4">
    <name type="scientific">Papaver nudicaule</name>
    <name type="common">Iceland poppy</name>
    <dbReference type="NCBI Taxonomy" id="74823"/>
    <lineage>
        <taxon>Eukaryota</taxon>
        <taxon>Viridiplantae</taxon>
        <taxon>Streptophyta</taxon>
        <taxon>Embryophyta</taxon>
        <taxon>Tracheophyta</taxon>
        <taxon>Spermatophyta</taxon>
        <taxon>Magnoliopsida</taxon>
        <taxon>Ranunculales</taxon>
        <taxon>Papaveraceae</taxon>
        <taxon>Papaveroideae</taxon>
        <taxon>Papaver</taxon>
    </lineage>
</organism>
<dbReference type="EMBL" id="JAJJMA010202381">
    <property type="protein sequence ID" value="MCL7039549.1"/>
    <property type="molecule type" value="Genomic_DNA"/>
</dbReference>
<protein>
    <recommendedName>
        <fullName evidence="5">Pollen Ole e 1 allergen and extensin family protein</fullName>
    </recommendedName>
</protein>
<evidence type="ECO:0000256" key="2">
    <source>
        <dbReference type="SAM" id="SignalP"/>
    </source>
</evidence>
<evidence type="ECO:0000256" key="1">
    <source>
        <dbReference type="SAM" id="MobiDB-lite"/>
    </source>
</evidence>
<feature type="region of interest" description="Disordered" evidence="1">
    <location>
        <begin position="255"/>
        <end position="280"/>
    </location>
</feature>
<sequence length="280" mass="30926">MFPAMDSRIFLLLLVSLLTHLLLSKGVQSKSTTSKISVMGIVYCDMCSNNTFVRHSYFLPGVKVHLNCKFKATSPTTREEITFSVNRTTDKHGVYRLEMPSVDGISCAEGLSMESHCQASLIGSSSSSCSVPGLKTTTDGITVKSKHANLCIYSLNALNFRPTKRNVTLCGYEKEISEDDLNSSKFFFPFFPPFPFPFPFPPMPSLPFPPLGPLPPFPSLPFPPLPPFPSLPFPFPMPPSLPFPFPHFPPAPSSAPPAFNFKDPKTWIPSPPRNSLKQNP</sequence>
<proteinExistence type="predicted"/>
<comment type="caution">
    <text evidence="3">The sequence shown here is derived from an EMBL/GenBank/DDBJ whole genome shotgun (WGS) entry which is preliminary data.</text>
</comment>
<accession>A0AA41VE14</accession>
<feature type="chain" id="PRO_5041412472" description="Pollen Ole e 1 allergen and extensin family protein" evidence="2">
    <location>
        <begin position="30"/>
        <end position="280"/>
    </location>
</feature>
<evidence type="ECO:0000313" key="3">
    <source>
        <dbReference type="EMBL" id="MCL7039549.1"/>
    </source>
</evidence>
<keyword evidence="4" id="KW-1185">Reference proteome</keyword>